<dbReference type="Proteomes" id="UP000053370">
    <property type="component" value="Unassembled WGS sequence"/>
</dbReference>
<organism evidence="3">
    <name type="scientific">Flexilinea flocculi</name>
    <dbReference type="NCBI Taxonomy" id="1678840"/>
    <lineage>
        <taxon>Bacteria</taxon>
        <taxon>Bacillati</taxon>
        <taxon>Chloroflexota</taxon>
        <taxon>Anaerolineae</taxon>
        <taxon>Anaerolineales</taxon>
        <taxon>Anaerolineaceae</taxon>
        <taxon>Flexilinea</taxon>
    </lineage>
</organism>
<evidence type="ECO:0000313" key="3">
    <source>
        <dbReference type="EMBL" id="GAP39815.1"/>
    </source>
</evidence>
<reference evidence="3" key="1">
    <citation type="journal article" date="2015" name="Genome Announc.">
        <title>Draft Genome Sequence of Anaerolineae Strain TC1, a Novel Isolate from a Methanogenic Wastewater Treatment System.</title>
        <authorList>
            <person name="Matsuura N."/>
            <person name="Tourlousse D.M."/>
            <person name="Sun L."/>
            <person name="Toyonaga M."/>
            <person name="Kuroda K."/>
            <person name="Ohashi A."/>
            <person name="Cruz R."/>
            <person name="Yamaguchi T."/>
            <person name="Sekiguchi Y."/>
        </authorList>
    </citation>
    <scope>NUCLEOTIDE SEQUENCE [LARGE SCALE GENOMIC DNA]</scope>
    <source>
        <strain evidence="3">TC1</strain>
    </source>
</reference>
<accession>A0A0K8PCD9</accession>
<dbReference type="InterPro" id="IPR029050">
    <property type="entry name" value="Immunoprotect_excell_Ig-like"/>
</dbReference>
<dbReference type="EMBL" id="DF968180">
    <property type="protein sequence ID" value="GAP39815.1"/>
    <property type="molecule type" value="Genomic_DNA"/>
</dbReference>
<evidence type="ECO:0000259" key="2">
    <source>
        <dbReference type="Pfam" id="PF11611"/>
    </source>
</evidence>
<feature type="domain" description="DUF4352" evidence="2">
    <location>
        <begin position="179"/>
        <end position="271"/>
    </location>
</feature>
<evidence type="ECO:0000256" key="1">
    <source>
        <dbReference type="ARBA" id="ARBA00022729"/>
    </source>
</evidence>
<protein>
    <recommendedName>
        <fullName evidence="2">DUF4352 domain-containing protein</fullName>
    </recommendedName>
</protein>
<sequence>MILKIFKWFIIINSKYEKNSLFGKSIHILNCWFVISVCILSLSILTSCTLPGRIPAQTAIGQIVSTVHFMGSRTPYPTYTGYPTQIPYPSYTPKPSPQGIWFETDTSVQEMYMENAPYPTQTAYPTQRAYTEDDMKHKIVMLPGIWARNLSEYGHCEDDFSVKIGSKTPYFAFAVGGEASKKQFLILNISFYNSSDHTLHIDPQQFQVIGNLNGKEVVYDSHIPAGQAASNRWGMDFIGSRGVPPGLEIGSYLAFDVDYHAVNWRLVYHSDSSEPSDCNFSIEIPQPEFAIKYYETLMSTSGK</sequence>
<proteinExistence type="predicted"/>
<keyword evidence="4" id="KW-1185">Reference proteome</keyword>
<gene>
    <name evidence="3" type="ORF">ATC1_12351</name>
</gene>
<dbReference type="InterPro" id="IPR029051">
    <property type="entry name" value="DUF4352"/>
</dbReference>
<dbReference type="STRING" id="1678840.ATC1_12351"/>
<evidence type="ECO:0000313" key="4">
    <source>
        <dbReference type="Proteomes" id="UP000053370"/>
    </source>
</evidence>
<name>A0A0K8PCD9_9CHLR</name>
<dbReference type="Pfam" id="PF11611">
    <property type="entry name" value="DUF4352"/>
    <property type="match status" value="1"/>
</dbReference>
<dbReference type="Gene3D" id="2.60.40.1240">
    <property type="match status" value="1"/>
</dbReference>
<keyword evidence="1" id="KW-0732">Signal</keyword>
<dbReference type="AlphaFoldDB" id="A0A0K8PCD9"/>